<reference evidence="1 2" key="1">
    <citation type="submission" date="2021-09" db="EMBL/GenBank/DDBJ databases">
        <title>Genomic insights and catalytic innovation underlie evolution of tropane alkaloids biosynthesis.</title>
        <authorList>
            <person name="Wang Y.-J."/>
            <person name="Tian T."/>
            <person name="Huang J.-P."/>
            <person name="Huang S.-X."/>
        </authorList>
    </citation>
    <scope>NUCLEOTIDE SEQUENCE [LARGE SCALE GENOMIC DNA]</scope>
    <source>
        <strain evidence="1">KIB-2018</strain>
        <tissue evidence="1">Leaf</tissue>
    </source>
</reference>
<dbReference type="Gene3D" id="3.10.450.50">
    <property type="match status" value="1"/>
</dbReference>
<evidence type="ECO:0008006" key="3">
    <source>
        <dbReference type="Google" id="ProtNLM"/>
    </source>
</evidence>
<dbReference type="EMBL" id="JAIWQS010000002">
    <property type="protein sequence ID" value="KAJ8771723.1"/>
    <property type="molecule type" value="Genomic_DNA"/>
</dbReference>
<sequence>MLKSLAAFLVQVFTKKMESEGVVGDKYRSHLHEEGEKDTKWRFGGPPNYDIVNKLFEEGRTKVWPPGSIEEKVQNLVKTWEMEVFHKTCFDDYKSIADPKKYSSSLNGRTPITLEEKRMLGGGYNAFMQTSLPEKLRGYNPAEETVDTAHVAFTTAFPRGFALEVLQVYSGPPVIAYKFRHWGFMEGPFKGHPPTGELVELFGIGVFQVNEEMKVMKVEFFMDRGELLGGLMKGSSLDGTNATIGAASGCPVLRGT</sequence>
<gene>
    <name evidence="1" type="ORF">K2173_026900</name>
</gene>
<dbReference type="InterPro" id="IPR053218">
    <property type="entry name" value="Pathogen-related_defense"/>
</dbReference>
<dbReference type="PANTHER" id="PTHR31723">
    <property type="entry name" value="PATHOGENESIS-RELATED FAMILY PROTEIN"/>
    <property type="match status" value="1"/>
</dbReference>
<evidence type="ECO:0000313" key="1">
    <source>
        <dbReference type="EMBL" id="KAJ8771723.1"/>
    </source>
</evidence>
<accession>A0AAV8U1C7</accession>
<evidence type="ECO:0000313" key="2">
    <source>
        <dbReference type="Proteomes" id="UP001159364"/>
    </source>
</evidence>
<dbReference type="InterPro" id="IPR032710">
    <property type="entry name" value="NTF2-like_dom_sf"/>
</dbReference>
<dbReference type="PANTHER" id="PTHR31723:SF8">
    <property type="entry name" value="PATHOGEN-RELATED PROTEIN"/>
    <property type="match status" value="1"/>
</dbReference>
<proteinExistence type="predicted"/>
<organism evidence="1 2">
    <name type="scientific">Erythroxylum novogranatense</name>
    <dbReference type="NCBI Taxonomy" id="1862640"/>
    <lineage>
        <taxon>Eukaryota</taxon>
        <taxon>Viridiplantae</taxon>
        <taxon>Streptophyta</taxon>
        <taxon>Embryophyta</taxon>
        <taxon>Tracheophyta</taxon>
        <taxon>Spermatophyta</taxon>
        <taxon>Magnoliopsida</taxon>
        <taxon>eudicotyledons</taxon>
        <taxon>Gunneridae</taxon>
        <taxon>Pentapetalae</taxon>
        <taxon>rosids</taxon>
        <taxon>fabids</taxon>
        <taxon>Malpighiales</taxon>
        <taxon>Erythroxylaceae</taxon>
        <taxon>Erythroxylum</taxon>
    </lineage>
</organism>
<dbReference type="AlphaFoldDB" id="A0AAV8U1C7"/>
<comment type="caution">
    <text evidence="1">The sequence shown here is derived from an EMBL/GenBank/DDBJ whole genome shotgun (WGS) entry which is preliminary data.</text>
</comment>
<keyword evidence="2" id="KW-1185">Reference proteome</keyword>
<dbReference type="SUPFAM" id="SSF54427">
    <property type="entry name" value="NTF2-like"/>
    <property type="match status" value="1"/>
</dbReference>
<protein>
    <recommendedName>
        <fullName evidence="3">Pathogen-related protein</fullName>
    </recommendedName>
</protein>
<name>A0AAV8U1C7_9ROSI</name>
<dbReference type="Proteomes" id="UP001159364">
    <property type="component" value="Linkage Group LG02"/>
</dbReference>